<reference evidence="1 2" key="1">
    <citation type="submission" date="2020-08" db="EMBL/GenBank/DDBJ databases">
        <title>Lysobacter sp. II4 sp. nov., isolated from soil.</title>
        <authorList>
            <person name="Woo C.Y."/>
            <person name="Kim J."/>
        </authorList>
    </citation>
    <scope>NUCLEOTIDE SEQUENCE [LARGE SCALE GENOMIC DNA]</scope>
    <source>
        <strain evidence="1 2">II4</strain>
    </source>
</reference>
<organism evidence="1 2">
    <name type="scientific">Agrilutibacter terrestris</name>
    <dbReference type="NCBI Taxonomy" id="2865112"/>
    <lineage>
        <taxon>Bacteria</taxon>
        <taxon>Pseudomonadati</taxon>
        <taxon>Pseudomonadota</taxon>
        <taxon>Gammaproteobacteria</taxon>
        <taxon>Lysobacterales</taxon>
        <taxon>Lysobacteraceae</taxon>
        <taxon>Agrilutibacter</taxon>
    </lineage>
</organism>
<accession>A0A7H0FVW7</accession>
<dbReference type="EMBL" id="CP060820">
    <property type="protein sequence ID" value="QNP40183.1"/>
    <property type="molecule type" value="Genomic_DNA"/>
</dbReference>
<dbReference type="RefSeq" id="WP_187711626.1">
    <property type="nucleotide sequence ID" value="NZ_CP060820.1"/>
</dbReference>
<dbReference type="KEGG" id="lsx:H8B22_11890"/>
<evidence type="ECO:0000313" key="2">
    <source>
        <dbReference type="Proteomes" id="UP000516018"/>
    </source>
</evidence>
<dbReference type="Proteomes" id="UP000516018">
    <property type="component" value="Chromosome"/>
</dbReference>
<sequence length="94" mass="10518">MIISFEGPTFFAAADEDCFFRWLASLPGYKDIRGAGTTLELTLDGPVESDTVLQLLVIFRRWLIDITPLLPLRSQETSYLSLWDTSLWGAGHGP</sequence>
<gene>
    <name evidence="1" type="ORF">H8B22_11890</name>
</gene>
<keyword evidence="2" id="KW-1185">Reference proteome</keyword>
<name>A0A7H0FVW7_9GAMM</name>
<dbReference type="AlphaFoldDB" id="A0A7H0FVW7"/>
<evidence type="ECO:0000313" key="1">
    <source>
        <dbReference type="EMBL" id="QNP40183.1"/>
    </source>
</evidence>
<proteinExistence type="predicted"/>
<protein>
    <submittedName>
        <fullName evidence="1">Uncharacterized protein</fullName>
    </submittedName>
</protein>